<name>A0A6N0HPC4_9GAMM</name>
<accession>A0A6N0HPC4</accession>
<keyword evidence="2" id="KW-1185">Reference proteome</keyword>
<evidence type="ECO:0008006" key="3">
    <source>
        <dbReference type="Google" id="ProtNLM"/>
    </source>
</evidence>
<dbReference type="PANTHER" id="PTHR35810">
    <property type="entry name" value="CYTOPLASMIC PROTEIN-RELATED"/>
    <property type="match status" value="1"/>
</dbReference>
<protein>
    <recommendedName>
        <fullName evidence="3">Virulence RhuM family protein</fullName>
    </recommendedName>
</protein>
<evidence type="ECO:0000313" key="1">
    <source>
        <dbReference type="EMBL" id="QKQ24156.1"/>
    </source>
</evidence>
<evidence type="ECO:0000313" key="2">
    <source>
        <dbReference type="Proteomes" id="UP000509429"/>
    </source>
</evidence>
<dbReference type="KEGG" id="reo:HUE58_03155"/>
<dbReference type="PANTHER" id="PTHR35810:SF1">
    <property type="entry name" value="CYTOPLASMIC PROTEIN"/>
    <property type="match status" value="1"/>
</dbReference>
<dbReference type="AlphaFoldDB" id="A0A6N0HPC4"/>
<reference evidence="1 2" key="1">
    <citation type="submission" date="2020-05" db="EMBL/GenBank/DDBJ databases">
        <title>Horizontal transmission and recombination maintain forever young bacterial symbiont genomes.</title>
        <authorList>
            <person name="Russell S.L."/>
            <person name="Pepper-Tunick E."/>
            <person name="Svedberg J."/>
            <person name="Byrne A."/>
            <person name="Ruelas Castillo J."/>
            <person name="Vollmers C."/>
            <person name="Beinart R.A."/>
            <person name="Corbett-Detig R."/>
        </authorList>
    </citation>
    <scope>NUCLEOTIDE SEQUENCE [LARGE SCALE GENOMIC DNA]</scope>
    <source>
        <strain evidence="1">JDF_Ridge</strain>
    </source>
</reference>
<gene>
    <name evidence="1" type="ORF">HUE58_03155</name>
</gene>
<organism evidence="1 2">
    <name type="scientific">Candidatus Ruthia endofausta</name>
    <dbReference type="NCBI Taxonomy" id="2738852"/>
    <lineage>
        <taxon>Bacteria</taxon>
        <taxon>Pseudomonadati</taxon>
        <taxon>Pseudomonadota</taxon>
        <taxon>Gammaproteobacteria</taxon>
        <taxon>Candidatus Pseudothioglobaceae</taxon>
        <taxon>Candidatus Ruthturnera</taxon>
    </lineage>
</organism>
<dbReference type="Proteomes" id="UP000509429">
    <property type="component" value="Chromosome"/>
</dbReference>
<dbReference type="RefSeq" id="WP_174605594.1">
    <property type="nucleotide sequence ID" value="NZ_CP054490.1"/>
</dbReference>
<dbReference type="EMBL" id="CP054490">
    <property type="protein sequence ID" value="QKQ24156.1"/>
    <property type="molecule type" value="Genomic_DNA"/>
</dbReference>
<sequence length="104" mass="12167">MSKLIRNSTEEFLIFITQEDKNSIETQYKDGTVWFLQKLMATLFEVDVSTVNEHLKNIYNNDELDKNTIIGDFPIVQKEGSRALKRTIAFYNLDAIIFDKLMIE</sequence>
<proteinExistence type="predicted"/>